<dbReference type="AlphaFoldDB" id="A0A3G7UEQ7"/>
<accession>A0A3G7UEQ7</accession>
<reference evidence="1 2" key="1">
    <citation type="submission" date="2018-03" db="EMBL/GenBank/DDBJ databases">
        <title>Diversity of phytobeneficial traits revealed by whole-genome analysis of worldwide-isolated phenazine-producing Pseudomonas spp.</title>
        <authorList>
            <person name="Biessy A."/>
            <person name="Novinscak A."/>
            <person name="Blom J."/>
            <person name="Leger G."/>
            <person name="Thomashow L.S."/>
            <person name="Cazorla F.M."/>
            <person name="Josic D."/>
            <person name="Filion M."/>
        </authorList>
    </citation>
    <scope>NUCLEOTIDE SEQUENCE [LARGE SCALE GENOMIC DNA]</scope>
    <source>
        <strain evidence="1 2">30B</strain>
    </source>
</reference>
<evidence type="ECO:0000313" key="2">
    <source>
        <dbReference type="Proteomes" id="UP000268696"/>
    </source>
</evidence>
<name>A0A3G7UEQ7_9PSED</name>
<protein>
    <submittedName>
        <fullName evidence="1">Uncharacterized protein</fullName>
    </submittedName>
</protein>
<proteinExistence type="predicted"/>
<gene>
    <name evidence="1" type="ORF">C4K03_5837</name>
</gene>
<dbReference type="Proteomes" id="UP000268696">
    <property type="component" value="Chromosome"/>
</dbReference>
<evidence type="ECO:0000313" key="1">
    <source>
        <dbReference type="EMBL" id="AZE57944.1"/>
    </source>
</evidence>
<dbReference type="EMBL" id="CP027754">
    <property type="protein sequence ID" value="AZE57944.1"/>
    <property type="molecule type" value="Genomic_DNA"/>
</dbReference>
<sequence>MGPSLWAAQRGQANRVGLGGELIKESVGGWFCGVWSGLIAGKPGSHS</sequence>
<organism evidence="1 2">
    <name type="scientific">Pseudomonas synxantha</name>
    <dbReference type="NCBI Taxonomy" id="47883"/>
    <lineage>
        <taxon>Bacteria</taxon>
        <taxon>Pseudomonadati</taxon>
        <taxon>Pseudomonadota</taxon>
        <taxon>Gammaproteobacteria</taxon>
        <taxon>Pseudomonadales</taxon>
        <taxon>Pseudomonadaceae</taxon>
        <taxon>Pseudomonas</taxon>
    </lineage>
</organism>